<organism evidence="1 2">
    <name type="scientific">Tichowtungia aerotolerans</name>
    <dbReference type="NCBI Taxonomy" id="2697043"/>
    <lineage>
        <taxon>Bacteria</taxon>
        <taxon>Pseudomonadati</taxon>
        <taxon>Kiritimatiellota</taxon>
        <taxon>Tichowtungiia</taxon>
        <taxon>Tichowtungiales</taxon>
        <taxon>Tichowtungiaceae</taxon>
        <taxon>Tichowtungia</taxon>
    </lineage>
</organism>
<evidence type="ECO:0000313" key="1">
    <source>
        <dbReference type="EMBL" id="QHI69370.1"/>
    </source>
</evidence>
<dbReference type="Proteomes" id="UP000464954">
    <property type="component" value="Chromosome"/>
</dbReference>
<gene>
    <name evidence="1" type="ORF">GT409_07860</name>
</gene>
<keyword evidence="2" id="KW-1185">Reference proteome</keyword>
<accession>A0A6P1M441</accession>
<dbReference type="KEGG" id="taer:GT409_07860"/>
<protein>
    <submittedName>
        <fullName evidence="1">Uncharacterized protein</fullName>
    </submittedName>
</protein>
<name>A0A6P1M441_9BACT</name>
<sequence>MAEKHHIIKEVRGFYAVQSLCVLRRTPGVSFDAVSMKRLGRIDAVDRVIHQGGAVSPGPVGSVARPWYMHTAQVDNLLVLHGKRVVDIYHSDHGLHQFEITADRVCLDGKLLFDGPAMLTWYRHVFHRVQSDHQVGSASLNFALRDESFDLDTNFSVYRLDTETGGFEVIRKGSLDQPGGN</sequence>
<evidence type="ECO:0000313" key="2">
    <source>
        <dbReference type="Proteomes" id="UP000464954"/>
    </source>
</evidence>
<dbReference type="EMBL" id="CP047593">
    <property type="protein sequence ID" value="QHI69370.1"/>
    <property type="molecule type" value="Genomic_DNA"/>
</dbReference>
<dbReference type="RefSeq" id="WP_160628552.1">
    <property type="nucleotide sequence ID" value="NZ_CP047593.1"/>
</dbReference>
<dbReference type="AlphaFoldDB" id="A0A6P1M441"/>
<proteinExistence type="predicted"/>
<reference evidence="1 2" key="1">
    <citation type="submission" date="2020-01" db="EMBL/GenBank/DDBJ databases">
        <title>Ponticoccus aerotolerans gen. nov., sp. nov., an anaerobic bacterium and proposal of Ponticoccusceae fam. nov., Ponticoccusles ord. nov. and Ponticoccuse classis nov. in the phylum Kiritimatiellaeota.</title>
        <authorList>
            <person name="Zhou L.Y."/>
            <person name="Du Z.J."/>
        </authorList>
    </citation>
    <scope>NUCLEOTIDE SEQUENCE [LARGE SCALE GENOMIC DNA]</scope>
    <source>
        <strain evidence="1 2">S-5007</strain>
    </source>
</reference>